<feature type="compositionally biased region" description="Acidic residues" evidence="5">
    <location>
        <begin position="1168"/>
        <end position="1180"/>
    </location>
</feature>
<evidence type="ECO:0000313" key="6">
    <source>
        <dbReference type="Proteomes" id="UP000050795"/>
    </source>
</evidence>
<dbReference type="SUPFAM" id="SSF52540">
    <property type="entry name" value="P-loop containing nucleoside triphosphate hydrolases"/>
    <property type="match status" value="3"/>
</dbReference>
<evidence type="ECO:0000256" key="5">
    <source>
        <dbReference type="SAM" id="MobiDB-lite"/>
    </source>
</evidence>
<accession>A0AA85JNA9</accession>
<reference evidence="6" key="1">
    <citation type="submission" date="2022-06" db="EMBL/GenBank/DDBJ databases">
        <authorList>
            <person name="Berger JAMES D."/>
            <person name="Berger JAMES D."/>
        </authorList>
    </citation>
    <scope>NUCLEOTIDE SEQUENCE [LARGE SCALE GENOMIC DNA]</scope>
</reference>
<feature type="region of interest" description="Disordered" evidence="5">
    <location>
        <begin position="992"/>
        <end position="1031"/>
    </location>
</feature>
<dbReference type="Pfam" id="PF00406">
    <property type="entry name" value="ADK"/>
    <property type="match status" value="2"/>
</dbReference>
<dbReference type="InterPro" id="IPR000850">
    <property type="entry name" value="Adenylat/UMP-CMP_kin"/>
</dbReference>
<proteinExistence type="predicted"/>
<feature type="region of interest" description="Disordered" evidence="5">
    <location>
        <begin position="787"/>
        <end position="858"/>
    </location>
</feature>
<dbReference type="GO" id="GO:0006139">
    <property type="term" value="P:nucleobase-containing compound metabolic process"/>
    <property type="evidence" value="ECO:0007669"/>
    <property type="project" value="InterPro"/>
</dbReference>
<evidence type="ECO:0000256" key="3">
    <source>
        <dbReference type="ARBA" id="ARBA00022777"/>
    </source>
</evidence>
<feature type="coiled-coil region" evidence="4">
    <location>
        <begin position="1185"/>
        <end position="1214"/>
    </location>
</feature>
<organism evidence="6 7">
    <name type="scientific">Trichobilharzia regenti</name>
    <name type="common">Nasal bird schistosome</name>
    <dbReference type="NCBI Taxonomy" id="157069"/>
    <lineage>
        <taxon>Eukaryota</taxon>
        <taxon>Metazoa</taxon>
        <taxon>Spiralia</taxon>
        <taxon>Lophotrochozoa</taxon>
        <taxon>Platyhelminthes</taxon>
        <taxon>Trematoda</taxon>
        <taxon>Digenea</taxon>
        <taxon>Strigeidida</taxon>
        <taxon>Schistosomatoidea</taxon>
        <taxon>Schistosomatidae</taxon>
        <taxon>Trichobilharzia</taxon>
    </lineage>
</organism>
<keyword evidence="6" id="KW-1185">Reference proteome</keyword>
<keyword evidence="1" id="KW-0808">Transferase</keyword>
<feature type="compositionally biased region" description="Basic and acidic residues" evidence="5">
    <location>
        <begin position="242"/>
        <end position="252"/>
    </location>
</feature>
<evidence type="ECO:0000256" key="1">
    <source>
        <dbReference type="ARBA" id="ARBA00022679"/>
    </source>
</evidence>
<evidence type="ECO:0000256" key="2">
    <source>
        <dbReference type="ARBA" id="ARBA00022741"/>
    </source>
</evidence>
<feature type="compositionally biased region" description="Polar residues" evidence="5">
    <location>
        <begin position="1524"/>
        <end position="1542"/>
    </location>
</feature>
<feature type="compositionally biased region" description="Basic and acidic residues" evidence="5">
    <location>
        <begin position="1750"/>
        <end position="1761"/>
    </location>
</feature>
<keyword evidence="2" id="KW-0547">Nucleotide-binding</keyword>
<feature type="compositionally biased region" description="Basic and acidic residues" evidence="5">
    <location>
        <begin position="1007"/>
        <end position="1023"/>
    </location>
</feature>
<protein>
    <recommendedName>
        <fullName evidence="8">Adenylate kinase 9</fullName>
    </recommendedName>
</protein>
<feature type="region of interest" description="Disordered" evidence="5">
    <location>
        <begin position="1157"/>
        <end position="1180"/>
    </location>
</feature>
<reference evidence="7" key="2">
    <citation type="submission" date="2023-11" db="UniProtKB">
        <authorList>
            <consortium name="WormBaseParasite"/>
        </authorList>
    </citation>
    <scope>IDENTIFICATION</scope>
</reference>
<feature type="compositionally biased region" description="Basic and acidic residues" evidence="5">
    <location>
        <begin position="1565"/>
        <end position="1574"/>
    </location>
</feature>
<dbReference type="PANTHER" id="PTHR23359">
    <property type="entry name" value="NUCLEOTIDE KINASE"/>
    <property type="match status" value="1"/>
</dbReference>
<evidence type="ECO:0008006" key="8">
    <source>
        <dbReference type="Google" id="ProtNLM"/>
    </source>
</evidence>
<evidence type="ECO:0000256" key="4">
    <source>
        <dbReference type="SAM" id="Coils"/>
    </source>
</evidence>
<dbReference type="WBParaSite" id="TREG1_29940.1">
    <property type="protein sequence ID" value="TREG1_29940.1"/>
    <property type="gene ID" value="TREG1_29940"/>
</dbReference>
<feature type="compositionally biased region" description="Low complexity" evidence="5">
    <location>
        <begin position="1734"/>
        <end position="1748"/>
    </location>
</feature>
<name>A0AA85JNA9_TRIRE</name>
<feature type="region of interest" description="Disordered" evidence="5">
    <location>
        <begin position="1524"/>
        <end position="1574"/>
    </location>
</feature>
<sequence length="2058" mass="237542">MSEQFAFVTDNHFPPKDVTRKFYYSKNPYDDENAMLQALHKKPLCIIVLGKPCSGRTTLSKKLCSKWKLQLVNALQLLNENVDSDTEIGKSINEIMISGQALDEKMVYNLLTQKLESPECAHYGYVLDDLPIYCQSSIGIEEQMSFIESMNMKPDLIVHIKIPEDDILKRREGLRVDVEDGTLYSSRNYMPEVKLPDEPKEKFANKAEKEKPSKTEDPNDDEADNTPEEDVEAMEEGEDEEDRPREPSHPDFEIVEKERFEYLVSRLEDIPERMKADLKYHEENICPRVTSYVSKFNPFNIIELDGNLTPTELFYNLLVKLQGMNFYPSVAPLRFYGPSNEEEEEVVPEDMDTEELFQTLAIKKMPGPRARWYKSPWKRLCPVALYEGQLSIGKPEFTVGYLGQIFCLSNITNYTLFMKNPRPYLLPPQPRPPFRVIVLGAKSTGKTQLIRVLAESYRARIIDLVGMLQEEYDKILNARLKEVQETTEAIVIKEVTERHEAELEAYKTNKIAEHTSEVITQKITDEIEEDAIKDAAAIYDDETESEEKTSVLSEENSKPFSLYIPEHLRQPVDKNHPEVKTRVKKAIHLAKQEPIELDVDLYINAVRVAVEEVEDELRKNNPGGPYHGQWIIDGLPVRPDVWQGFVEKAPDLLPDLMVYLQDTSQNSEYLIKRWIRLKVEEFSDIESVDPFDNTDSTISQDLESEQLPKVPDEISLLTGRQGQSASTRIKELDKMWSQTSDIISRTTQPLGAPIDIYELDIIDKTMDQMRDEILERLVKQFKLEAVPKTQDDLDEEEEEDAGAFEEEVDEEYEMGEEGMEEGQAENEEEEEEEGGGEELGEGEGEEEDEEPDPSRNLQKKLGLTSYFCPVTLHEHEVLRAGDPDIAAVYRNLVYYFANEDARLKFIENPDKILNTENGLIKLPPPRIVVIGPTGTGKSLHSRQIALNLNLVHIDFSSLLQEIIFPKFGRKIGKQYVDHEPIPDVVLPPLEETTDEVEEGQAKLQSQETDRSNIKADNASKENESEQPPVMDEHETNISEYLLNSTQLPNETLEWLLGKLWKQEPYKSIGFILDGFPQTTEDLQFLITSNYFFDCAVFLNTEVDEVVSRLLPPRLEAWRKRMAKKAENASKLKEWKAAKKKLAMEKRRAEILKELQEKRENARMKESTEDGDTEEDEELEDEVNIDEMLAEDFAEEEDEMDAEEEETEADAIERLTEDITESFTEASDVFGEIAEQIEELSIPKYEVDSGGKVTWARYRVVKRLHNVIENRNSLFERVYPITPKIAERLIANGYCFPSRFGRWCPVTLHFQDIWLPPVPMPPVKVGNPKYLSVLPGIVGETLPVNKAKTCAAIYKQHIYWFANQNARTVFMKNPLKYTDGHPDPPYRIPLRLNILGAPKTGKTTIARRIAKEYNIPIVNAGDCVRWILKDPSHMYTSLANRIREQFNLGEVISDELTAEAIHTLLMNGIYFTRGYILENYPLTKEQGEILFTYGVRPNLTIHLTVTDEKQKEELILRGITEASQTLHSKPSDSHVSLLTSGEEQYQEDKRLKRRGGEEEEQEIEGEGIKEENIPERNEEGFKQPVPEIDNAQELVIRLAAYDTVIPQLREWYISYNGLMVELDAIQNRWLLWRKVIALIKHRMKHLQAYMEGIIAHNAVSIAELGIQQSKYEELASEFRQYCPVSLREKHELEDTINEPKHEFIIQLKINDNANKASLNSNHNHNHKHNRTHIPNNNNNNNNNSYNNNNGHKSENSHVNDDFLHTSSSSVFEHNKVDEEEKERDEFTDALKSPIKIYTKMRFTAEYNGHYYRMAGPNELHAFLTNPERYIRPNNMCILPQEELIPMRLRGDSLKRIRDSFPIQLALNGYCPVCFQHSKSRYEGLKLGLSEYIAHYDNKFYTFCSNDCLLEFLRKPVLFYDLKLPHKLPPIANPITLKSLPLPGFLEQTLGIALCRALSAVGQDRPKFPFIKIKRSALIYMGLHLKAYNPRFSIDERKKYQEKLKNYIQTCLLIPWLAKSMPLPYYPVAKRSSEFNKKLDDFLNCEECVDQPETWIEWDK</sequence>
<feature type="region of interest" description="Disordered" evidence="5">
    <location>
        <begin position="189"/>
        <end position="252"/>
    </location>
</feature>
<feature type="region of interest" description="Disordered" evidence="5">
    <location>
        <begin position="1714"/>
        <end position="1761"/>
    </location>
</feature>
<keyword evidence="3" id="KW-0418">Kinase</keyword>
<feature type="compositionally biased region" description="Acidic residues" evidence="5">
    <location>
        <begin position="218"/>
        <end position="241"/>
    </location>
</feature>
<dbReference type="GO" id="GO:0005524">
    <property type="term" value="F:ATP binding"/>
    <property type="evidence" value="ECO:0007669"/>
    <property type="project" value="InterPro"/>
</dbReference>
<dbReference type="Gene3D" id="3.40.50.300">
    <property type="entry name" value="P-loop containing nucleotide triphosphate hydrolases"/>
    <property type="match status" value="4"/>
</dbReference>
<keyword evidence="4" id="KW-0175">Coiled coil</keyword>
<dbReference type="Proteomes" id="UP000050795">
    <property type="component" value="Unassembled WGS sequence"/>
</dbReference>
<dbReference type="GO" id="GO:0019205">
    <property type="term" value="F:nucleobase-containing compound kinase activity"/>
    <property type="evidence" value="ECO:0007669"/>
    <property type="project" value="InterPro"/>
</dbReference>
<evidence type="ECO:0000313" key="7">
    <source>
        <dbReference type="WBParaSite" id="TREG1_29940.1"/>
    </source>
</evidence>
<feature type="compositionally biased region" description="Basic and acidic residues" evidence="5">
    <location>
        <begin position="194"/>
        <end position="217"/>
    </location>
</feature>
<feature type="compositionally biased region" description="Basic and acidic residues" evidence="5">
    <location>
        <begin position="1157"/>
        <end position="1167"/>
    </location>
</feature>
<dbReference type="InterPro" id="IPR027417">
    <property type="entry name" value="P-loop_NTPase"/>
</dbReference>
<feature type="compositionally biased region" description="Basic and acidic residues" evidence="5">
    <location>
        <begin position="1545"/>
        <end position="1555"/>
    </location>
</feature>
<feature type="compositionally biased region" description="Acidic residues" evidence="5">
    <location>
        <begin position="792"/>
        <end position="851"/>
    </location>
</feature>